<dbReference type="EMBL" id="JADIMR010000100">
    <property type="protein sequence ID" value="MBO8447417.1"/>
    <property type="molecule type" value="Genomic_DNA"/>
</dbReference>
<evidence type="ECO:0000256" key="13">
    <source>
        <dbReference type="PIRSR" id="PIRSR037839-1"/>
    </source>
</evidence>
<evidence type="ECO:0000256" key="7">
    <source>
        <dbReference type="ARBA" id="ARBA00022722"/>
    </source>
</evidence>
<dbReference type="InterPro" id="IPR011320">
    <property type="entry name" value="RNase_H1_N"/>
</dbReference>
<evidence type="ECO:0000256" key="10">
    <source>
        <dbReference type="ARBA" id="ARBA00022801"/>
    </source>
</evidence>
<dbReference type="Gene3D" id="3.30.420.10">
    <property type="entry name" value="Ribonuclease H-like superfamily/Ribonuclease H"/>
    <property type="match status" value="1"/>
</dbReference>
<dbReference type="InterPro" id="IPR009027">
    <property type="entry name" value="Ribosomal_bL9/RNase_H1_N"/>
</dbReference>
<dbReference type="GO" id="GO:0046872">
    <property type="term" value="F:metal ion binding"/>
    <property type="evidence" value="ECO:0007669"/>
    <property type="project" value="UniProtKB-KW"/>
</dbReference>
<dbReference type="PROSITE" id="PS50879">
    <property type="entry name" value="RNASE_H_1"/>
    <property type="match status" value="1"/>
</dbReference>
<sequence length="211" mass="23860">MSSKYYTVWTGRQTGVFDSWEECQRQVHKFEGAKFKSFKTREEAEAAFAHVPVFKHEKSTTGPAGTAKTSRIPVPSACIRDSLAVDAACSGNPGQMEYRGVYVQDGREIFHSKVYQRGTNNIGEFLAIVHGLALLKKQGLSIPLYSDSRTALAWVKAKKCRTKIPFDELDEDLRSRISAAEKWLEENSYPNQIFKWETSVWGEIPADFGRK</sequence>
<feature type="binding site" evidence="13">
    <location>
        <position position="207"/>
    </location>
    <ligand>
        <name>Mg(2+)</name>
        <dbReference type="ChEBI" id="CHEBI:18420"/>
        <label>1</label>
    </ligand>
</feature>
<evidence type="ECO:0000313" key="15">
    <source>
        <dbReference type="EMBL" id="MBO8447417.1"/>
    </source>
</evidence>
<comment type="function">
    <text evidence="3 12">Endonuclease that specifically degrades the RNA of RNA-DNA hybrids.</text>
</comment>
<comment type="caution">
    <text evidence="15">The sequence shown here is derived from an EMBL/GenBank/DDBJ whole genome shotgun (WGS) entry which is preliminary data.</text>
</comment>
<name>A0A9D9EGC7_9BACT</name>
<dbReference type="PANTHER" id="PTHR10642">
    <property type="entry name" value="RIBONUCLEASE H1"/>
    <property type="match status" value="1"/>
</dbReference>
<dbReference type="PANTHER" id="PTHR10642:SF26">
    <property type="entry name" value="RIBONUCLEASE H1"/>
    <property type="match status" value="1"/>
</dbReference>
<evidence type="ECO:0000256" key="5">
    <source>
        <dbReference type="ARBA" id="ARBA00012180"/>
    </source>
</evidence>
<dbReference type="GO" id="GO:0043137">
    <property type="term" value="P:DNA replication, removal of RNA primer"/>
    <property type="evidence" value="ECO:0007669"/>
    <property type="project" value="TreeGrafter"/>
</dbReference>
<dbReference type="InterPro" id="IPR002156">
    <property type="entry name" value="RNaseH_domain"/>
</dbReference>
<evidence type="ECO:0000259" key="14">
    <source>
        <dbReference type="PROSITE" id="PS50879"/>
    </source>
</evidence>
<dbReference type="SUPFAM" id="SSF53098">
    <property type="entry name" value="Ribonuclease H-like"/>
    <property type="match status" value="1"/>
</dbReference>
<feature type="binding site" evidence="13">
    <location>
        <position position="147"/>
    </location>
    <ligand>
        <name>Mg(2+)</name>
        <dbReference type="ChEBI" id="CHEBI:18420"/>
        <label>2</label>
    </ligand>
</feature>
<dbReference type="Proteomes" id="UP000823637">
    <property type="component" value="Unassembled WGS sequence"/>
</dbReference>
<evidence type="ECO:0000256" key="11">
    <source>
        <dbReference type="ARBA" id="ARBA00022842"/>
    </source>
</evidence>
<reference evidence="15" key="2">
    <citation type="journal article" date="2021" name="PeerJ">
        <title>Extensive microbial diversity within the chicken gut microbiome revealed by metagenomics and culture.</title>
        <authorList>
            <person name="Gilroy R."/>
            <person name="Ravi A."/>
            <person name="Getino M."/>
            <person name="Pursley I."/>
            <person name="Horton D.L."/>
            <person name="Alikhan N.F."/>
            <person name="Baker D."/>
            <person name="Gharbi K."/>
            <person name="Hall N."/>
            <person name="Watson M."/>
            <person name="Adriaenssens E.M."/>
            <person name="Foster-Nyarko E."/>
            <person name="Jarju S."/>
            <person name="Secka A."/>
            <person name="Antonio M."/>
            <person name="Oren A."/>
            <person name="Chaudhuri R.R."/>
            <person name="La Ragione R."/>
            <person name="Hildebrand F."/>
            <person name="Pallen M.J."/>
        </authorList>
    </citation>
    <scope>NUCLEOTIDE SEQUENCE</scope>
    <source>
        <strain evidence="15">D3-1215</strain>
    </source>
</reference>
<dbReference type="Pfam" id="PF00075">
    <property type="entry name" value="RNase_H"/>
    <property type="match status" value="1"/>
</dbReference>
<accession>A0A9D9EGC7</accession>
<gene>
    <name evidence="15" type="ORF">IAC32_06710</name>
</gene>
<dbReference type="Gene3D" id="3.40.970.10">
    <property type="entry name" value="Ribonuclease H1, N-terminal domain"/>
    <property type="match status" value="1"/>
</dbReference>
<keyword evidence="11 12" id="KW-0460">Magnesium</keyword>
<reference evidence="15" key="1">
    <citation type="submission" date="2020-10" db="EMBL/GenBank/DDBJ databases">
        <authorList>
            <person name="Gilroy R."/>
        </authorList>
    </citation>
    <scope>NUCLEOTIDE SEQUENCE</scope>
    <source>
        <strain evidence="15">D3-1215</strain>
    </source>
</reference>
<keyword evidence="13" id="KW-0464">Manganese</keyword>
<dbReference type="GO" id="GO:0004523">
    <property type="term" value="F:RNA-DNA hybrid ribonuclease activity"/>
    <property type="evidence" value="ECO:0007669"/>
    <property type="project" value="UniProtKB-UniRule"/>
</dbReference>
<comment type="catalytic activity">
    <reaction evidence="1 12">
        <text>Endonucleolytic cleavage to 5'-phosphomonoester.</text>
        <dbReference type="EC" id="3.1.26.4"/>
    </reaction>
</comment>
<evidence type="ECO:0000256" key="2">
    <source>
        <dbReference type="ARBA" id="ARBA00001946"/>
    </source>
</evidence>
<evidence type="ECO:0000256" key="1">
    <source>
        <dbReference type="ARBA" id="ARBA00000077"/>
    </source>
</evidence>
<dbReference type="Pfam" id="PF01693">
    <property type="entry name" value="Cauli_VI"/>
    <property type="match status" value="1"/>
</dbReference>
<feature type="binding site" evidence="13">
    <location>
        <position position="86"/>
    </location>
    <ligand>
        <name>Mg(2+)</name>
        <dbReference type="ChEBI" id="CHEBI:18420"/>
        <label>1</label>
    </ligand>
</feature>
<dbReference type="InterPro" id="IPR012337">
    <property type="entry name" value="RNaseH-like_sf"/>
</dbReference>
<dbReference type="InterPro" id="IPR036397">
    <property type="entry name" value="RNaseH_sf"/>
</dbReference>
<keyword evidence="10 12" id="KW-0378">Hydrolase</keyword>
<dbReference type="PIRSF" id="PIRSF037839">
    <property type="entry name" value="Ribonuclease_H"/>
    <property type="match status" value="1"/>
</dbReference>
<dbReference type="AlphaFoldDB" id="A0A9D9EGC7"/>
<dbReference type="InterPro" id="IPR037056">
    <property type="entry name" value="RNase_H1_N_sf"/>
</dbReference>
<dbReference type="SUPFAM" id="SSF55658">
    <property type="entry name" value="L9 N-domain-like"/>
    <property type="match status" value="1"/>
</dbReference>
<evidence type="ECO:0000256" key="8">
    <source>
        <dbReference type="ARBA" id="ARBA00022723"/>
    </source>
</evidence>
<dbReference type="FunFam" id="3.40.970.10:FF:000002">
    <property type="entry name" value="Ribonuclease H"/>
    <property type="match status" value="1"/>
</dbReference>
<dbReference type="GO" id="GO:0003676">
    <property type="term" value="F:nucleic acid binding"/>
    <property type="evidence" value="ECO:0007669"/>
    <property type="project" value="UniProtKB-UniRule"/>
</dbReference>
<keyword evidence="7 12" id="KW-0540">Nuclease</keyword>
<evidence type="ECO:0000256" key="9">
    <source>
        <dbReference type="ARBA" id="ARBA00022759"/>
    </source>
</evidence>
<keyword evidence="12" id="KW-0963">Cytoplasm</keyword>
<evidence type="ECO:0000256" key="6">
    <source>
        <dbReference type="ARBA" id="ARBA00017721"/>
    </source>
</evidence>
<comment type="cofactor">
    <cofactor evidence="13">
        <name>Mn(2+)</name>
        <dbReference type="ChEBI" id="CHEBI:29035"/>
    </cofactor>
    <cofactor evidence="13">
        <name>Mg(2+)</name>
        <dbReference type="ChEBI" id="CHEBI:18420"/>
    </cofactor>
    <text evidence="13">Binds 2 metal ions per subunit. Manganese or magnesium.</text>
</comment>
<proteinExistence type="inferred from homology"/>
<protein>
    <recommendedName>
        <fullName evidence="6 12">Ribonuclease H</fullName>
        <ecNumber evidence="5 12">3.1.26.4</ecNumber>
    </recommendedName>
</protein>
<dbReference type="InterPro" id="IPR050092">
    <property type="entry name" value="RNase_H"/>
</dbReference>
<keyword evidence="8 12" id="KW-0479">Metal-binding</keyword>
<feature type="binding site" evidence="13">
    <location>
        <position position="124"/>
    </location>
    <ligand>
        <name>Mg(2+)</name>
        <dbReference type="ChEBI" id="CHEBI:18420"/>
        <label>2</label>
    </ligand>
</feature>
<evidence type="ECO:0000256" key="12">
    <source>
        <dbReference type="PIRNR" id="PIRNR037839"/>
    </source>
</evidence>
<evidence type="ECO:0000256" key="4">
    <source>
        <dbReference type="ARBA" id="ARBA00005300"/>
    </source>
</evidence>
<feature type="domain" description="RNase H type-1" evidence="14">
    <location>
        <begin position="77"/>
        <end position="211"/>
    </location>
</feature>
<dbReference type="GO" id="GO:0005737">
    <property type="term" value="C:cytoplasm"/>
    <property type="evidence" value="ECO:0007669"/>
    <property type="project" value="UniProtKB-SubCell"/>
</dbReference>
<dbReference type="InterPro" id="IPR017290">
    <property type="entry name" value="RNase_H_bac"/>
</dbReference>
<evidence type="ECO:0000256" key="3">
    <source>
        <dbReference type="ARBA" id="ARBA00004065"/>
    </source>
</evidence>
<keyword evidence="9 12" id="KW-0255">Endonuclease</keyword>
<organism evidence="15 16">
    <name type="scientific">Candidatus Enterocola intestinipullorum</name>
    <dbReference type="NCBI Taxonomy" id="2840783"/>
    <lineage>
        <taxon>Bacteria</taxon>
        <taxon>Pseudomonadati</taxon>
        <taxon>Bacteroidota</taxon>
        <taxon>Bacteroidia</taxon>
        <taxon>Bacteroidales</taxon>
        <taxon>Candidatus Enterocola</taxon>
    </lineage>
</organism>
<evidence type="ECO:0000313" key="16">
    <source>
        <dbReference type="Proteomes" id="UP000823637"/>
    </source>
</evidence>
<dbReference type="EC" id="3.1.26.4" evidence="5 12"/>
<comment type="subcellular location">
    <subcellularLocation>
        <location evidence="12">Cytoplasm</location>
    </subcellularLocation>
</comment>
<comment type="cofactor">
    <cofactor evidence="2">
        <name>Mg(2+)</name>
        <dbReference type="ChEBI" id="CHEBI:18420"/>
    </cofactor>
</comment>
<comment type="similarity">
    <text evidence="4 12">Belongs to the RNase H family.</text>
</comment>